<keyword evidence="1" id="KW-0547">Nucleotide-binding</keyword>
<dbReference type="InterPro" id="IPR013283">
    <property type="entry name" value="RLI1"/>
</dbReference>
<dbReference type="GO" id="GO:0016887">
    <property type="term" value="F:ATP hydrolysis activity"/>
    <property type="evidence" value="ECO:0007669"/>
    <property type="project" value="InterPro"/>
</dbReference>
<dbReference type="InterPro" id="IPR003593">
    <property type="entry name" value="AAA+_ATPase"/>
</dbReference>
<dbReference type="GO" id="GO:0005524">
    <property type="term" value="F:ATP binding"/>
    <property type="evidence" value="ECO:0007669"/>
    <property type="project" value="UniProtKB-KW"/>
</dbReference>
<dbReference type="InterPro" id="IPR017896">
    <property type="entry name" value="4Fe4S_Fe-S-bd"/>
</dbReference>
<dbReference type="GO" id="GO:0016491">
    <property type="term" value="F:oxidoreductase activity"/>
    <property type="evidence" value="ECO:0007669"/>
    <property type="project" value="UniProtKB-ARBA"/>
</dbReference>
<dbReference type="Pfam" id="PF00037">
    <property type="entry name" value="Fer4"/>
    <property type="match status" value="1"/>
</dbReference>
<dbReference type="Pfam" id="PF04068">
    <property type="entry name" value="Fer4_RLI"/>
    <property type="match status" value="1"/>
</dbReference>
<dbReference type="OrthoDB" id="30658at2157"/>
<comment type="caution">
    <text evidence="5">The sequence shown here is derived from an EMBL/GenBank/DDBJ whole genome shotgun (WGS) entry which is preliminary data.</text>
</comment>
<dbReference type="PROSITE" id="PS00198">
    <property type="entry name" value="4FE4S_FER_1"/>
    <property type="match status" value="1"/>
</dbReference>
<keyword evidence="2" id="KW-0067">ATP-binding</keyword>
<evidence type="ECO:0000256" key="1">
    <source>
        <dbReference type="ARBA" id="ARBA00022741"/>
    </source>
</evidence>
<dbReference type="InterPro" id="IPR007209">
    <property type="entry name" value="RNaseL-inhib-like_metal-bd_dom"/>
</dbReference>
<dbReference type="SUPFAM" id="SSF54862">
    <property type="entry name" value="4Fe-4S ferredoxins"/>
    <property type="match status" value="1"/>
</dbReference>
<evidence type="ECO:0000313" key="5">
    <source>
        <dbReference type="EMBL" id="KCZ72889.1"/>
    </source>
</evidence>
<dbReference type="AlphaFoldDB" id="A0A062VB03"/>
<feature type="domain" description="ABC transporter" evidence="3">
    <location>
        <begin position="338"/>
        <end position="552"/>
    </location>
</feature>
<dbReference type="PATRIC" id="fig|1392998.3.peg.906"/>
<accession>A0A062VB03</accession>
<dbReference type="PANTHER" id="PTHR19248">
    <property type="entry name" value="ATP-BINDING TRANSPORT PROTEIN-RELATED"/>
    <property type="match status" value="1"/>
</dbReference>
<organism evidence="5 6">
    <name type="scientific">Candidatus Methanoperedens nitratireducens</name>
    <dbReference type="NCBI Taxonomy" id="1392998"/>
    <lineage>
        <taxon>Archaea</taxon>
        <taxon>Methanobacteriati</taxon>
        <taxon>Methanobacteriota</taxon>
        <taxon>Stenosarchaea group</taxon>
        <taxon>Methanomicrobia</taxon>
        <taxon>Methanosarcinales</taxon>
        <taxon>ANME-2 cluster</taxon>
        <taxon>Candidatus Methanoperedentaceae</taxon>
        <taxon>Candidatus Methanoperedens</taxon>
    </lineage>
</organism>
<dbReference type="InterPro" id="IPR017900">
    <property type="entry name" value="4Fe4S_Fe_S_CS"/>
</dbReference>
<keyword evidence="6" id="KW-1185">Reference proteome</keyword>
<dbReference type="InterPro" id="IPR017871">
    <property type="entry name" value="ABC_transporter-like_CS"/>
</dbReference>
<gene>
    <name evidence="5" type="ORF">ANME2D_01325</name>
</gene>
<sequence length="592" mass="66686">MKKRLAILDRDRCQPRLCDYQCIKFCPRVRTGDETIIIGEDGKPIISEELCVGCGICIKRCPFDAITIIGLPEKLEEPTHRYGINGFVLYGLPVPTAGKVTGILGQNGIGKSTAVNILSGTLKPNLGKEKIEWDEILKYYAGSALHGYLEGVSKRKIKTSQKPQYVDMIPRKFKGKVWDLLSKTDERGVLMELLSKLDITGIVDRRIEELSGGELQRVALAACIARDADFYFIDEISPYLDIYQRIKAAHIIRELAEKKAVMVVEHDLAILDLLADVVHIAYGTPGAFGVITHPKGIRVGINEYLKGFLREENVRIRTEAIEFEVHAPQPAKDILSLLEYGQFSKKYEDGFELIAEGGEIRKGEVTGIVGPNGIGKSTFIKILAGEIEPTTGKIDMNIKVSYKPQYIKADETIAVADLLRSITKQFDTSYYQTEILRPLQLERLLNQSVNELSGGELQRVAIAACLSHQADLYLLDEPSAHLDVEQRVLATKVIRRFAENNKVTAMVVDHDIYMIDMLSDRLLVFEGQPMLNGEVYGPFDMREGMNRFLKNVGITFRRDEETKRPRVNKLDSRLDRAQKAEGEYYYTMDKSY</sequence>
<dbReference type="SUPFAM" id="SSF52540">
    <property type="entry name" value="P-loop containing nucleoside triphosphate hydrolases"/>
    <property type="match status" value="2"/>
</dbReference>
<dbReference type="PROSITE" id="PS50893">
    <property type="entry name" value="ABC_TRANSPORTER_2"/>
    <property type="match status" value="2"/>
</dbReference>
<dbReference type="RefSeq" id="WP_048089897.1">
    <property type="nucleotide sequence ID" value="NZ_JMIY01000002.1"/>
</dbReference>
<dbReference type="Gene3D" id="3.40.50.300">
    <property type="entry name" value="P-loop containing nucleotide triphosphate hydrolases"/>
    <property type="match status" value="2"/>
</dbReference>
<proteinExistence type="predicted"/>
<dbReference type="SMART" id="SM00382">
    <property type="entry name" value="AAA"/>
    <property type="match status" value="2"/>
</dbReference>
<dbReference type="InterPro" id="IPR027417">
    <property type="entry name" value="P-loop_NTPase"/>
</dbReference>
<protein>
    <submittedName>
        <fullName evidence="5">Putative ATPase, Rnase L inhibitor (RLI) like protein</fullName>
    </submittedName>
</protein>
<dbReference type="EMBL" id="JMIY01000002">
    <property type="protein sequence ID" value="KCZ72889.1"/>
    <property type="molecule type" value="Genomic_DNA"/>
</dbReference>
<dbReference type="Proteomes" id="UP000027153">
    <property type="component" value="Unassembled WGS sequence"/>
</dbReference>
<feature type="domain" description="ABC transporter" evidence="3">
    <location>
        <begin position="73"/>
        <end position="310"/>
    </location>
</feature>
<evidence type="ECO:0000259" key="3">
    <source>
        <dbReference type="PROSITE" id="PS50893"/>
    </source>
</evidence>
<feature type="domain" description="4Fe-4S ferredoxin-type" evidence="4">
    <location>
        <begin position="42"/>
        <end position="71"/>
    </location>
</feature>
<dbReference type="FunFam" id="3.40.50.300:FF:001546">
    <property type="entry name" value="RNase L inhibitor homolog"/>
    <property type="match status" value="1"/>
</dbReference>
<reference evidence="5 6" key="1">
    <citation type="journal article" date="2013" name="Nature">
        <title>Anaerobic oxidation of methane coupled to nitrate reduction in a novel archaeal lineage.</title>
        <authorList>
            <person name="Haroon M.F."/>
            <person name="Hu S."/>
            <person name="Shi Y."/>
            <person name="Imelfort M."/>
            <person name="Keller J."/>
            <person name="Hugenholtz P."/>
            <person name="Yuan Z."/>
            <person name="Tyson G.W."/>
        </authorList>
    </citation>
    <scope>NUCLEOTIDE SEQUENCE [LARGE SCALE GENOMIC DNA]</scope>
    <source>
        <strain evidence="5 6">ANME-2d</strain>
    </source>
</reference>
<dbReference type="InterPro" id="IPR003439">
    <property type="entry name" value="ABC_transporter-like_ATP-bd"/>
</dbReference>
<evidence type="ECO:0000256" key="2">
    <source>
        <dbReference type="ARBA" id="ARBA00022840"/>
    </source>
</evidence>
<dbReference type="PROSITE" id="PS51379">
    <property type="entry name" value="4FE4S_FER_2"/>
    <property type="match status" value="1"/>
</dbReference>
<dbReference type="NCBIfam" id="NF009945">
    <property type="entry name" value="PRK13409.1"/>
    <property type="match status" value="1"/>
</dbReference>
<evidence type="ECO:0000313" key="6">
    <source>
        <dbReference type="Proteomes" id="UP000027153"/>
    </source>
</evidence>
<dbReference type="Pfam" id="PF00005">
    <property type="entry name" value="ABC_tran"/>
    <property type="match status" value="2"/>
</dbReference>
<evidence type="ECO:0000259" key="4">
    <source>
        <dbReference type="PROSITE" id="PS51379"/>
    </source>
</evidence>
<dbReference type="PRINTS" id="PR01868">
    <property type="entry name" value="ABCEFAMILY"/>
</dbReference>
<name>A0A062VB03_9EURY</name>
<dbReference type="PROSITE" id="PS00211">
    <property type="entry name" value="ABC_TRANSPORTER_1"/>
    <property type="match status" value="2"/>
</dbReference>